<evidence type="ECO:0000313" key="2">
    <source>
        <dbReference type="Proteomes" id="UP000030108"/>
    </source>
</evidence>
<proteinExistence type="predicted"/>
<evidence type="ECO:0000313" key="1">
    <source>
        <dbReference type="EMBL" id="EUC59576.1"/>
    </source>
</evidence>
<reference evidence="2" key="1">
    <citation type="journal article" date="2014" name="Genome Announc.">
        <title>Draft genome sequence of the plant-pathogenic soil fungus Rhizoctonia solani anastomosis group 3 strain Rhs1AP.</title>
        <authorList>
            <person name="Cubeta M.A."/>
            <person name="Thomas E."/>
            <person name="Dean R.A."/>
            <person name="Jabaji S."/>
            <person name="Neate S.M."/>
            <person name="Tavantzis S."/>
            <person name="Toda T."/>
            <person name="Vilgalys R."/>
            <person name="Bharathan N."/>
            <person name="Fedorova-Abrams N."/>
            <person name="Pakala S.B."/>
            <person name="Pakala S.M."/>
            <person name="Zafar N."/>
            <person name="Joardar V."/>
            <person name="Losada L."/>
            <person name="Nierman W.C."/>
        </authorList>
    </citation>
    <scope>NUCLEOTIDE SEQUENCE [LARGE SCALE GENOMIC DNA]</scope>
    <source>
        <strain evidence="2">AG-3</strain>
    </source>
</reference>
<gene>
    <name evidence="1" type="ORF">RSOL_320650</name>
</gene>
<feature type="non-terminal residue" evidence="1">
    <location>
        <position position="183"/>
    </location>
</feature>
<comment type="caution">
    <text evidence="1">The sequence shown here is derived from an EMBL/GenBank/DDBJ whole genome shotgun (WGS) entry which is preliminary data.</text>
</comment>
<organism evidence="1 2">
    <name type="scientific">Rhizoctonia solani AG-3 Rhs1AP</name>
    <dbReference type="NCBI Taxonomy" id="1086054"/>
    <lineage>
        <taxon>Eukaryota</taxon>
        <taxon>Fungi</taxon>
        <taxon>Dikarya</taxon>
        <taxon>Basidiomycota</taxon>
        <taxon>Agaricomycotina</taxon>
        <taxon>Agaricomycetes</taxon>
        <taxon>Cantharellales</taxon>
        <taxon>Ceratobasidiaceae</taxon>
        <taxon>Rhizoctonia</taxon>
    </lineage>
</organism>
<sequence length="183" mass="20674">MTRFPFPKLSSKFTQLLSSSDTITRLANAQKSDDPAIQAFATAQLWLFFNMSLEFPDCTSKTLTRLENALLQYLVPERDMDNQQLVVGELETQLILLIEEYYNHFKEDLGDSQLARAWPDCAAYLYRILECIYHKQGNSLPEPATLVLDKLPGSLRSWKSSVYLEGEAATKEAILADSVGSDI</sequence>
<accession>A0A0A1ULY0</accession>
<name>A0A0A1ULY0_9AGAM</name>
<dbReference type="AlphaFoldDB" id="A0A0A1ULY0"/>
<dbReference type="EMBL" id="JATN01000321">
    <property type="protein sequence ID" value="EUC59576.1"/>
    <property type="molecule type" value="Genomic_DNA"/>
</dbReference>
<dbReference type="Proteomes" id="UP000030108">
    <property type="component" value="Unassembled WGS sequence"/>
</dbReference>
<protein>
    <submittedName>
        <fullName evidence="1">Uncharacterized protein</fullName>
    </submittedName>
</protein>